<sequence length="169" mass="18660">MLIKRKTIYKFSMIMIASILLLSLVTTLPKKSSAASPVITIGYGGAKDVGEKFSTTETVSRKELVSFLEQIKKAEKSDNDLNNIRFTIAGTLVTHPIAKTLKASLSSGLASYVISSLVIDKDLGSKKIQQVLNASTAKKFKVKIRYEKHTRGAWDKWYEAYSSTVVPVK</sequence>
<dbReference type="Proteomes" id="UP001387110">
    <property type="component" value="Unassembled WGS sequence"/>
</dbReference>
<keyword evidence="2" id="KW-1185">Reference proteome</keyword>
<reference evidence="1 2" key="1">
    <citation type="submission" date="2023-12" db="EMBL/GenBank/DDBJ databases">
        <authorList>
            <person name="Easwaran N."/>
            <person name="Lazarus H.P.S."/>
        </authorList>
    </citation>
    <scope>NUCLEOTIDE SEQUENCE [LARGE SCALE GENOMIC DNA]</scope>
    <source>
        <strain evidence="1 2">VIT-2023</strain>
    </source>
</reference>
<protein>
    <submittedName>
        <fullName evidence="1">Uncharacterized protein</fullName>
    </submittedName>
</protein>
<proteinExistence type="predicted"/>
<name>A0ABU8EGN4_9BACL</name>
<accession>A0ABU8EGN4</accession>
<evidence type="ECO:0000313" key="2">
    <source>
        <dbReference type="Proteomes" id="UP001387110"/>
    </source>
</evidence>
<gene>
    <name evidence="1" type="ORF">SZL87_06500</name>
</gene>
<evidence type="ECO:0000313" key="1">
    <source>
        <dbReference type="EMBL" id="MEI4462080.1"/>
    </source>
</evidence>
<comment type="caution">
    <text evidence="1">The sequence shown here is derived from an EMBL/GenBank/DDBJ whole genome shotgun (WGS) entry which is preliminary data.</text>
</comment>
<organism evidence="1 2">
    <name type="scientific">Exiguobacterium indicum</name>
    <dbReference type="NCBI Taxonomy" id="296995"/>
    <lineage>
        <taxon>Bacteria</taxon>
        <taxon>Bacillati</taxon>
        <taxon>Bacillota</taxon>
        <taxon>Bacilli</taxon>
        <taxon>Bacillales</taxon>
        <taxon>Bacillales Family XII. Incertae Sedis</taxon>
        <taxon>Exiguobacterium</taxon>
    </lineage>
</organism>
<dbReference type="RefSeq" id="WP_023469458.1">
    <property type="nucleotide sequence ID" value="NZ_JBAWKY010000001.1"/>
</dbReference>
<dbReference type="EMBL" id="JBAWKY010000001">
    <property type="protein sequence ID" value="MEI4462080.1"/>
    <property type="molecule type" value="Genomic_DNA"/>
</dbReference>